<dbReference type="GO" id="GO:0008173">
    <property type="term" value="F:RNA methyltransferase activity"/>
    <property type="evidence" value="ECO:0007669"/>
    <property type="project" value="InterPro"/>
</dbReference>
<gene>
    <name evidence="5" type="ORF">GCM10010885_08050</name>
</gene>
<evidence type="ECO:0000313" key="6">
    <source>
        <dbReference type="Proteomes" id="UP000637695"/>
    </source>
</evidence>
<dbReference type="InterPro" id="IPR004441">
    <property type="entry name" value="rRNA_MeTrfase_TrmH"/>
</dbReference>
<dbReference type="PANTHER" id="PTHR46429:SF1">
    <property type="entry name" value="23S RRNA (GUANOSINE-2'-O-)-METHYLTRANSFERASE RLMB"/>
    <property type="match status" value="1"/>
</dbReference>
<dbReference type="InterPro" id="IPR029028">
    <property type="entry name" value="Alpha/beta_knot_MTases"/>
</dbReference>
<dbReference type="NCBIfam" id="TIGR00186">
    <property type="entry name" value="rRNA_methyl_3"/>
    <property type="match status" value="1"/>
</dbReference>
<dbReference type="EMBL" id="BMOY01000008">
    <property type="protein sequence ID" value="GGJ01255.1"/>
    <property type="molecule type" value="Genomic_DNA"/>
</dbReference>
<name>A0A917K5X9_9BACL</name>
<dbReference type="PANTHER" id="PTHR46429">
    <property type="entry name" value="23S RRNA (GUANOSINE-2'-O-)-METHYLTRANSFERASE RLMB"/>
    <property type="match status" value="1"/>
</dbReference>
<dbReference type="InterPro" id="IPR013123">
    <property type="entry name" value="SpoU_subst-bd"/>
</dbReference>
<dbReference type="AlphaFoldDB" id="A0A917K5X9"/>
<dbReference type="CDD" id="cd18103">
    <property type="entry name" value="SpoU-like_RlmB"/>
    <property type="match status" value="1"/>
</dbReference>
<dbReference type="Gene3D" id="3.30.1330.30">
    <property type="match status" value="1"/>
</dbReference>
<dbReference type="Gene3D" id="3.40.1280.10">
    <property type="match status" value="1"/>
</dbReference>
<dbReference type="GO" id="GO:0005829">
    <property type="term" value="C:cytosol"/>
    <property type="evidence" value="ECO:0007669"/>
    <property type="project" value="TreeGrafter"/>
</dbReference>
<dbReference type="SUPFAM" id="SSF55315">
    <property type="entry name" value="L30e-like"/>
    <property type="match status" value="1"/>
</dbReference>
<evidence type="ECO:0000256" key="3">
    <source>
        <dbReference type="ARBA" id="ARBA00022679"/>
    </source>
</evidence>
<dbReference type="Pfam" id="PF00588">
    <property type="entry name" value="SpoU_methylase"/>
    <property type="match status" value="1"/>
</dbReference>
<reference evidence="5" key="2">
    <citation type="submission" date="2020-09" db="EMBL/GenBank/DDBJ databases">
        <authorList>
            <person name="Sun Q."/>
            <person name="Ohkuma M."/>
        </authorList>
    </citation>
    <scope>NUCLEOTIDE SEQUENCE</scope>
    <source>
        <strain evidence="5">JCM 18487</strain>
    </source>
</reference>
<protein>
    <submittedName>
        <fullName evidence="5">23S rRNA (Guanosine(2251)-2'-O)-methyltransferase RlmB</fullName>
    </submittedName>
</protein>
<dbReference type="SUPFAM" id="SSF75217">
    <property type="entry name" value="alpha/beta knot"/>
    <property type="match status" value="1"/>
</dbReference>
<reference evidence="5" key="1">
    <citation type="journal article" date="2014" name="Int. J. Syst. Evol. Microbiol.">
        <title>Complete genome sequence of Corynebacterium casei LMG S-19264T (=DSM 44701T), isolated from a smear-ripened cheese.</title>
        <authorList>
            <consortium name="US DOE Joint Genome Institute (JGI-PGF)"/>
            <person name="Walter F."/>
            <person name="Albersmeier A."/>
            <person name="Kalinowski J."/>
            <person name="Ruckert C."/>
        </authorList>
    </citation>
    <scope>NUCLEOTIDE SEQUENCE</scope>
    <source>
        <strain evidence="5">JCM 18487</strain>
    </source>
</reference>
<organism evidence="5 6">
    <name type="scientific">Alicyclobacillus cellulosilyticus</name>
    <dbReference type="NCBI Taxonomy" id="1003997"/>
    <lineage>
        <taxon>Bacteria</taxon>
        <taxon>Bacillati</taxon>
        <taxon>Bacillota</taxon>
        <taxon>Bacilli</taxon>
        <taxon>Bacillales</taxon>
        <taxon>Alicyclobacillaceae</taxon>
        <taxon>Alicyclobacillus</taxon>
    </lineage>
</organism>
<accession>A0A917K5X9</accession>
<dbReference type="SMART" id="SM00967">
    <property type="entry name" value="SpoU_sub_bind"/>
    <property type="match status" value="1"/>
</dbReference>
<keyword evidence="6" id="KW-1185">Reference proteome</keyword>
<evidence type="ECO:0000313" key="5">
    <source>
        <dbReference type="EMBL" id="GGJ01255.1"/>
    </source>
</evidence>
<dbReference type="GO" id="GO:0006396">
    <property type="term" value="P:RNA processing"/>
    <property type="evidence" value="ECO:0007669"/>
    <property type="project" value="InterPro"/>
</dbReference>
<dbReference type="GO" id="GO:0003723">
    <property type="term" value="F:RNA binding"/>
    <property type="evidence" value="ECO:0007669"/>
    <property type="project" value="InterPro"/>
</dbReference>
<keyword evidence="3" id="KW-0808">Transferase</keyword>
<dbReference type="Pfam" id="PF08032">
    <property type="entry name" value="SpoU_sub_bind"/>
    <property type="match status" value="1"/>
</dbReference>
<dbReference type="InterPro" id="IPR001537">
    <property type="entry name" value="SpoU_MeTrfase"/>
</dbReference>
<dbReference type="GO" id="GO:0032259">
    <property type="term" value="P:methylation"/>
    <property type="evidence" value="ECO:0007669"/>
    <property type="project" value="UniProtKB-KW"/>
</dbReference>
<dbReference type="RefSeq" id="WP_188881296.1">
    <property type="nucleotide sequence ID" value="NZ_BMOY01000008.1"/>
</dbReference>
<dbReference type="InterPro" id="IPR029026">
    <property type="entry name" value="tRNA_m1G_MTases_N"/>
</dbReference>
<sequence length="257" mass="27232">MRRDGQARKDADEEKDGGQDLIWGRHPVLEALRAGRPVNKVWIAEGSEGSAVAEVLARARELGAVVQRVPRSRLDAVAGGNHQGVAAWVAPYAYAELADVLARDTGQVPLLVLLDELTDPHNFGAILRTAEATGVQGVIVPKRRSVALTSAVAKAAAGAAEYVPVARVTNLARTMEQLKAAGYWLVGLDAAASLLYTGVDYTGPTAIVVGAEGKGLGRLVRERCDYLVRLPMLGRVPSLNASVAAGVLLYEVVRQRA</sequence>
<feature type="domain" description="RNA 2-O ribose methyltransferase substrate binding" evidence="4">
    <location>
        <begin position="21"/>
        <end position="95"/>
    </location>
</feature>
<comment type="caution">
    <text evidence="5">The sequence shown here is derived from an EMBL/GenBank/DDBJ whole genome shotgun (WGS) entry which is preliminary data.</text>
</comment>
<evidence type="ECO:0000256" key="2">
    <source>
        <dbReference type="ARBA" id="ARBA00022603"/>
    </source>
</evidence>
<dbReference type="FunFam" id="3.40.1280.10:FF:000008">
    <property type="entry name" value="Group 3 RNA methyltransferase TrmH"/>
    <property type="match status" value="1"/>
</dbReference>
<dbReference type="Proteomes" id="UP000637695">
    <property type="component" value="Unassembled WGS sequence"/>
</dbReference>
<dbReference type="InterPro" id="IPR029064">
    <property type="entry name" value="Ribosomal_eL30-like_sf"/>
</dbReference>
<evidence type="ECO:0000259" key="4">
    <source>
        <dbReference type="SMART" id="SM00967"/>
    </source>
</evidence>
<keyword evidence="2" id="KW-0489">Methyltransferase</keyword>
<comment type="similarity">
    <text evidence="1">Belongs to the class IV-like SAM-binding methyltransferase superfamily. RNA methyltransferase TrmH family.</text>
</comment>
<proteinExistence type="inferred from homology"/>
<evidence type="ECO:0000256" key="1">
    <source>
        <dbReference type="ARBA" id="ARBA00007228"/>
    </source>
</evidence>